<dbReference type="KEGG" id="spue:AB5L97_13515"/>
<organism evidence="2">
    <name type="scientific">Sinomonas puerhi</name>
    <dbReference type="NCBI Taxonomy" id="3238584"/>
    <lineage>
        <taxon>Bacteria</taxon>
        <taxon>Bacillati</taxon>
        <taxon>Actinomycetota</taxon>
        <taxon>Actinomycetes</taxon>
        <taxon>Micrococcales</taxon>
        <taxon>Micrococcaceae</taxon>
        <taxon>Sinomonas</taxon>
    </lineage>
</organism>
<reference evidence="2" key="1">
    <citation type="submission" date="2024-07" db="EMBL/GenBank/DDBJ databases">
        <authorList>
            <person name="fu j."/>
        </authorList>
    </citation>
    <scope>NUCLEOTIDE SEQUENCE</scope>
    <source>
        <strain evidence="2">P10A9</strain>
    </source>
</reference>
<sequence>MTEPDLPKVFQIDLPEENVEGRFADFANLWHTPNVFVLDFVALTQPAQPGEGPDGEAAELIPGRVVSRIRIPPEQVFELAAALTRQLGIWEQETGRKPPARPLFDSEGRQVRIDDEGVDGPE</sequence>
<feature type="compositionally biased region" description="Basic and acidic residues" evidence="1">
    <location>
        <begin position="104"/>
        <end position="115"/>
    </location>
</feature>
<proteinExistence type="predicted"/>
<dbReference type="AlphaFoldDB" id="A0AB39KZJ1"/>
<dbReference type="RefSeq" id="WP_307955695.1">
    <property type="nucleotide sequence ID" value="NZ_CP163302.1"/>
</dbReference>
<evidence type="ECO:0000256" key="1">
    <source>
        <dbReference type="SAM" id="MobiDB-lite"/>
    </source>
</evidence>
<feature type="region of interest" description="Disordered" evidence="1">
    <location>
        <begin position="92"/>
        <end position="122"/>
    </location>
</feature>
<protein>
    <submittedName>
        <fullName evidence="2">DUF3467 domain-containing protein</fullName>
    </submittedName>
</protein>
<dbReference type="InterPro" id="IPR021857">
    <property type="entry name" value="DUF3467"/>
</dbReference>
<evidence type="ECO:0000313" key="2">
    <source>
        <dbReference type="EMBL" id="XDP44288.1"/>
    </source>
</evidence>
<accession>A0AB39KZJ1</accession>
<dbReference type="Pfam" id="PF11950">
    <property type="entry name" value="DUF3467"/>
    <property type="match status" value="1"/>
</dbReference>
<name>A0AB39KZJ1_9MICC</name>
<gene>
    <name evidence="2" type="ORF">AB5L97_13515</name>
</gene>
<dbReference type="EMBL" id="CP163302">
    <property type="protein sequence ID" value="XDP44288.1"/>
    <property type="molecule type" value="Genomic_DNA"/>
</dbReference>